<accession>A0A7C4PF54</accession>
<dbReference type="AlphaFoldDB" id="A0A7C4PF54"/>
<keyword evidence="3" id="KW-0482">Metalloprotease</keyword>
<dbReference type="InterPro" id="IPR003675">
    <property type="entry name" value="Rce1/LyrA-like_dom"/>
</dbReference>
<evidence type="ECO:0000313" key="3">
    <source>
        <dbReference type="EMBL" id="HGS20861.1"/>
    </source>
</evidence>
<organism evidence="3">
    <name type="scientific">Anaerolinea thermolimosa</name>
    <dbReference type="NCBI Taxonomy" id="229919"/>
    <lineage>
        <taxon>Bacteria</taxon>
        <taxon>Bacillati</taxon>
        <taxon>Chloroflexota</taxon>
        <taxon>Anaerolineae</taxon>
        <taxon>Anaerolineales</taxon>
        <taxon>Anaerolineaceae</taxon>
        <taxon>Anaerolinea</taxon>
    </lineage>
</organism>
<keyword evidence="3" id="KW-0645">Protease</keyword>
<gene>
    <name evidence="3" type="ORF">ENT37_03210</name>
</gene>
<feature type="transmembrane region" description="Helical" evidence="1">
    <location>
        <begin position="81"/>
        <end position="101"/>
    </location>
</feature>
<name>A0A7C4PF54_9CHLR</name>
<evidence type="ECO:0000256" key="1">
    <source>
        <dbReference type="SAM" id="Phobius"/>
    </source>
</evidence>
<comment type="caution">
    <text evidence="3">The sequence shown here is derived from an EMBL/GenBank/DDBJ whole genome shotgun (WGS) entry which is preliminary data.</text>
</comment>
<dbReference type="GO" id="GO:0008237">
    <property type="term" value="F:metallopeptidase activity"/>
    <property type="evidence" value="ECO:0007669"/>
    <property type="project" value="UniProtKB-KW"/>
</dbReference>
<dbReference type="EMBL" id="DSYK01000163">
    <property type="protein sequence ID" value="HGS20861.1"/>
    <property type="molecule type" value="Genomic_DNA"/>
</dbReference>
<proteinExistence type="predicted"/>
<feature type="transmembrane region" description="Helical" evidence="1">
    <location>
        <begin position="121"/>
        <end position="142"/>
    </location>
</feature>
<keyword evidence="1" id="KW-0812">Transmembrane</keyword>
<reference evidence="3" key="1">
    <citation type="journal article" date="2020" name="mSystems">
        <title>Genome- and Community-Level Interaction Insights into Carbon Utilization and Element Cycling Functions of Hydrothermarchaeota in Hydrothermal Sediment.</title>
        <authorList>
            <person name="Zhou Z."/>
            <person name="Liu Y."/>
            <person name="Xu W."/>
            <person name="Pan J."/>
            <person name="Luo Z.H."/>
            <person name="Li M."/>
        </authorList>
    </citation>
    <scope>NUCLEOTIDE SEQUENCE [LARGE SCALE GENOMIC DNA]</scope>
    <source>
        <strain evidence="3">SpSt-573</strain>
    </source>
</reference>
<feature type="transmembrane region" description="Helical" evidence="1">
    <location>
        <begin position="41"/>
        <end position="61"/>
    </location>
</feature>
<evidence type="ECO:0000259" key="2">
    <source>
        <dbReference type="Pfam" id="PF02517"/>
    </source>
</evidence>
<dbReference type="GO" id="GO:0080120">
    <property type="term" value="P:CAAX-box protein maturation"/>
    <property type="evidence" value="ECO:0007669"/>
    <property type="project" value="UniProtKB-ARBA"/>
</dbReference>
<feature type="transmembrane region" description="Helical" evidence="1">
    <location>
        <begin position="7"/>
        <end position="29"/>
    </location>
</feature>
<sequence>MHVKRPSLATLVGLFVALGLPFVLTLLLGERSEGLWNPSRVILTIAKEWGVTLILLGIVFFWERRTLASIGLKQMTGRDALWGVVGFVIGALTFIFTLPLVNALGLGTTSEGIAQLAQTPIALRVAIVITAGITEEILFRGYPIERLTEMTGHIGWGAGVTYIAFVLLHIPFWGLGGTIQIGVWSLVVTALFVWRRNLPACMLMHILNDAYAFILLPTLLSQYLPQ</sequence>
<dbReference type="GO" id="GO:0006508">
    <property type="term" value="P:proteolysis"/>
    <property type="evidence" value="ECO:0007669"/>
    <property type="project" value="UniProtKB-KW"/>
</dbReference>
<dbReference type="Pfam" id="PF02517">
    <property type="entry name" value="Rce1-like"/>
    <property type="match status" value="1"/>
</dbReference>
<feature type="transmembrane region" description="Helical" evidence="1">
    <location>
        <begin position="154"/>
        <end position="172"/>
    </location>
</feature>
<dbReference type="GO" id="GO:0004175">
    <property type="term" value="F:endopeptidase activity"/>
    <property type="evidence" value="ECO:0007669"/>
    <property type="project" value="UniProtKB-ARBA"/>
</dbReference>
<feature type="transmembrane region" description="Helical" evidence="1">
    <location>
        <begin position="178"/>
        <end position="194"/>
    </location>
</feature>
<protein>
    <submittedName>
        <fullName evidence="3">CPBP family intramembrane metalloprotease</fullName>
    </submittedName>
</protein>
<keyword evidence="3" id="KW-0378">Hydrolase</keyword>
<keyword evidence="1" id="KW-0472">Membrane</keyword>
<feature type="domain" description="CAAX prenyl protease 2/Lysostaphin resistance protein A-like" evidence="2">
    <location>
        <begin position="119"/>
        <end position="210"/>
    </location>
</feature>
<keyword evidence="1" id="KW-1133">Transmembrane helix</keyword>